<evidence type="ECO:0000313" key="1">
    <source>
        <dbReference type="EMBL" id="AXE76099.1"/>
    </source>
</evidence>
<dbReference type="Proteomes" id="UP000252698">
    <property type="component" value="Chromosome"/>
</dbReference>
<accession>A0A2Z5J719</accession>
<dbReference type="KEGG" id="sata:C5746_02965"/>
<sequence length="191" mass="20330">MATEDVGGQLGDGRQFDDVRLFASARMQPERSPSCRQVWMTQIAPSASRQVWSTTCHQSHARFRTVGESTPAMSLTGSSTMAMEAPLAGKAAAYAGRSEAAVVSSDVDPVAGLAAGLRRGMPSSLPQALMASRIQTPCSSARSAEYEPRMTRRWGLAEEPQRLHLEVCSSDTHSSTTLLLTTVGCRSAAVA</sequence>
<protein>
    <submittedName>
        <fullName evidence="1">Uncharacterized protein</fullName>
    </submittedName>
</protein>
<proteinExistence type="predicted"/>
<gene>
    <name evidence="1" type="ORF">C5746_02965</name>
</gene>
<dbReference type="EMBL" id="CP027306">
    <property type="protein sequence ID" value="AXE76099.1"/>
    <property type="molecule type" value="Genomic_DNA"/>
</dbReference>
<reference evidence="1 2" key="1">
    <citation type="journal article" date="2018" name="Front. Microbiol.">
        <title>Genome Sequencing of Streptomyces atratus SCSIOZH16 and Activation Production of Nocardamine via Metabolic Engineering.</title>
        <authorList>
            <person name="Li Y."/>
            <person name="Zhang C."/>
            <person name="Liu C."/>
            <person name="Ju J."/>
            <person name="Ma J."/>
        </authorList>
    </citation>
    <scope>NUCLEOTIDE SEQUENCE [LARGE SCALE GENOMIC DNA]</scope>
    <source>
        <strain evidence="1 2">SCSIO_ZH16</strain>
    </source>
</reference>
<dbReference type="AlphaFoldDB" id="A0A2Z5J719"/>
<evidence type="ECO:0000313" key="2">
    <source>
        <dbReference type="Proteomes" id="UP000252698"/>
    </source>
</evidence>
<organism evidence="1 2">
    <name type="scientific">Streptomyces atratus</name>
    <dbReference type="NCBI Taxonomy" id="1893"/>
    <lineage>
        <taxon>Bacteria</taxon>
        <taxon>Bacillati</taxon>
        <taxon>Actinomycetota</taxon>
        <taxon>Actinomycetes</taxon>
        <taxon>Kitasatosporales</taxon>
        <taxon>Streptomycetaceae</taxon>
        <taxon>Streptomyces</taxon>
    </lineage>
</organism>
<name>A0A2Z5J719_STRAR</name>